<dbReference type="AlphaFoldDB" id="A0A7R9KR58"/>
<dbReference type="PANTHER" id="PTHR24096">
    <property type="entry name" value="LONG-CHAIN-FATTY-ACID--COA LIGASE"/>
    <property type="match status" value="1"/>
</dbReference>
<dbReference type="InterPro" id="IPR020845">
    <property type="entry name" value="AMP-binding_CS"/>
</dbReference>
<keyword evidence="4" id="KW-0576">Peroxisome</keyword>
<dbReference type="GO" id="GO:0005777">
    <property type="term" value="C:peroxisome"/>
    <property type="evidence" value="ECO:0007669"/>
    <property type="project" value="UniProtKB-SubCell"/>
</dbReference>
<evidence type="ECO:0000256" key="4">
    <source>
        <dbReference type="ARBA" id="ARBA00023140"/>
    </source>
</evidence>
<organism evidence="7">
    <name type="scientific">Medioppia subpectinata</name>
    <dbReference type="NCBI Taxonomy" id="1979941"/>
    <lineage>
        <taxon>Eukaryota</taxon>
        <taxon>Metazoa</taxon>
        <taxon>Ecdysozoa</taxon>
        <taxon>Arthropoda</taxon>
        <taxon>Chelicerata</taxon>
        <taxon>Arachnida</taxon>
        <taxon>Acari</taxon>
        <taxon>Acariformes</taxon>
        <taxon>Sarcoptiformes</taxon>
        <taxon>Oribatida</taxon>
        <taxon>Brachypylina</taxon>
        <taxon>Oppioidea</taxon>
        <taxon>Oppiidae</taxon>
        <taxon>Medioppia</taxon>
    </lineage>
</organism>
<evidence type="ECO:0000256" key="1">
    <source>
        <dbReference type="ARBA" id="ARBA00004275"/>
    </source>
</evidence>
<comment type="subcellular location">
    <subcellularLocation>
        <location evidence="1">Peroxisome</location>
    </subcellularLocation>
</comment>
<evidence type="ECO:0000259" key="5">
    <source>
        <dbReference type="Pfam" id="PF00501"/>
    </source>
</evidence>
<evidence type="ECO:0000259" key="6">
    <source>
        <dbReference type="Pfam" id="PF13193"/>
    </source>
</evidence>
<dbReference type="OrthoDB" id="10253869at2759"/>
<comment type="similarity">
    <text evidence="2">Belongs to the ATP-dependent AMP-binding enzyme family.</text>
</comment>
<dbReference type="PANTHER" id="PTHR24096:SF149">
    <property type="entry name" value="AMP-BINDING DOMAIN-CONTAINING PROTEIN-RELATED"/>
    <property type="match status" value="1"/>
</dbReference>
<feature type="domain" description="AMP-dependent synthetase/ligase" evidence="5">
    <location>
        <begin position="2"/>
        <end position="340"/>
    </location>
</feature>
<dbReference type="Pfam" id="PF13193">
    <property type="entry name" value="AMP-binding_C"/>
    <property type="match status" value="1"/>
</dbReference>
<dbReference type="InterPro" id="IPR000873">
    <property type="entry name" value="AMP-dep_synth/lig_dom"/>
</dbReference>
<evidence type="ECO:0000256" key="2">
    <source>
        <dbReference type="ARBA" id="ARBA00006432"/>
    </source>
</evidence>
<dbReference type="Gene3D" id="2.30.38.10">
    <property type="entry name" value="Luciferase, Domain 3"/>
    <property type="match status" value="1"/>
</dbReference>
<evidence type="ECO:0000313" key="7">
    <source>
        <dbReference type="EMBL" id="CAD7627414.1"/>
    </source>
</evidence>
<dbReference type="Gene3D" id="3.40.50.980">
    <property type="match status" value="2"/>
</dbReference>
<dbReference type="Proteomes" id="UP000759131">
    <property type="component" value="Unassembled WGS sequence"/>
</dbReference>
<dbReference type="InterPro" id="IPR025110">
    <property type="entry name" value="AMP-bd_C"/>
</dbReference>
<evidence type="ECO:0000313" key="8">
    <source>
        <dbReference type="Proteomes" id="UP000759131"/>
    </source>
</evidence>
<dbReference type="InterPro" id="IPR045851">
    <property type="entry name" value="AMP-bd_C_sf"/>
</dbReference>
<dbReference type="EMBL" id="CAJPIZ010004713">
    <property type="protein sequence ID" value="CAG2107844.1"/>
    <property type="molecule type" value="Genomic_DNA"/>
</dbReference>
<feature type="domain" description="AMP-binding enzyme C-terminal" evidence="6">
    <location>
        <begin position="395"/>
        <end position="472"/>
    </location>
</feature>
<sequence>MALIGRGVTKEDVIAFCGQNSIQHLVLRFMTAFLGLTFVPLSPGFGKYELKHMCESTGATIVMSSAQDFHKFDWLLDDRGNLASAVVIKHVVIFDGKHDTHVTFDTLLAEGGVGRTLSRYPHFVVHPDTDMCFLIHTSGTTGPLKCAMIPHRAVISACGETRLFNYDRIDGQVVCATVHPFGHISGTYLIPMQVLNGVHCILFAELTEQSLMRGIEKYNINVLAVFPEMARKLIDGDLVGKYDMSSLKCINTGGAGVPGNIAKEIIKKYGIWFKEGYGMTELTWVTDGSDLNDEFIPGNTGNVSPGCEVKVIDLNTGESVGPNQDGEICVRGEKLFAGYLNNEMATKAAINRDGWYRTGDIGRYDDRERIFITDRLKDVFHVVVNNHYMNVSPVEIEQHLLTHPSIAEVAVVGVNNKAGTQWPRAYVVLKANVSNITGTQIDEYVSDTLADYKRLKAGVVFIDAIKRTESEKVDRKYYRSLVKDEVLDY</sequence>
<accession>A0A7R9KR58</accession>
<keyword evidence="8" id="KW-1185">Reference proteome</keyword>
<reference evidence="7" key="1">
    <citation type="submission" date="2020-11" db="EMBL/GenBank/DDBJ databases">
        <authorList>
            <person name="Tran Van P."/>
        </authorList>
    </citation>
    <scope>NUCLEOTIDE SEQUENCE</scope>
</reference>
<protein>
    <submittedName>
        <fullName evidence="7">Uncharacterized protein</fullName>
    </submittedName>
</protein>
<dbReference type="SUPFAM" id="SSF56801">
    <property type="entry name" value="Acetyl-CoA synthetase-like"/>
    <property type="match status" value="1"/>
</dbReference>
<evidence type="ECO:0000256" key="3">
    <source>
        <dbReference type="ARBA" id="ARBA00022598"/>
    </source>
</evidence>
<gene>
    <name evidence="7" type="ORF">OSB1V03_LOCUS7841</name>
</gene>
<dbReference type="Gene3D" id="3.30.300.30">
    <property type="match status" value="1"/>
</dbReference>
<keyword evidence="3" id="KW-0436">Ligase</keyword>
<dbReference type="GO" id="GO:0016405">
    <property type="term" value="F:CoA-ligase activity"/>
    <property type="evidence" value="ECO:0007669"/>
    <property type="project" value="TreeGrafter"/>
</dbReference>
<dbReference type="Pfam" id="PF00501">
    <property type="entry name" value="AMP-binding"/>
    <property type="match status" value="1"/>
</dbReference>
<proteinExistence type="inferred from homology"/>
<dbReference type="EMBL" id="OC859288">
    <property type="protein sequence ID" value="CAD7627414.1"/>
    <property type="molecule type" value="Genomic_DNA"/>
</dbReference>
<name>A0A7R9KR58_9ACAR</name>
<dbReference type="PROSITE" id="PS00455">
    <property type="entry name" value="AMP_BINDING"/>
    <property type="match status" value="1"/>
</dbReference>